<feature type="non-terminal residue" evidence="1">
    <location>
        <position position="1"/>
    </location>
</feature>
<evidence type="ECO:0000313" key="2">
    <source>
        <dbReference type="Proteomes" id="UP000324800"/>
    </source>
</evidence>
<dbReference type="Proteomes" id="UP000324800">
    <property type="component" value="Unassembled WGS sequence"/>
</dbReference>
<comment type="caution">
    <text evidence="1">The sequence shown here is derived from an EMBL/GenBank/DDBJ whole genome shotgun (WGS) entry which is preliminary data.</text>
</comment>
<name>A0A5J4TYN9_9EUKA</name>
<protein>
    <submittedName>
        <fullName evidence="1">Uncharacterized protein</fullName>
    </submittedName>
</protein>
<dbReference type="AlphaFoldDB" id="A0A5J4TYN9"/>
<organism evidence="1 2">
    <name type="scientific">Streblomastix strix</name>
    <dbReference type="NCBI Taxonomy" id="222440"/>
    <lineage>
        <taxon>Eukaryota</taxon>
        <taxon>Metamonada</taxon>
        <taxon>Preaxostyla</taxon>
        <taxon>Oxymonadida</taxon>
        <taxon>Streblomastigidae</taxon>
        <taxon>Streblomastix</taxon>
    </lineage>
</organism>
<reference evidence="1 2" key="1">
    <citation type="submission" date="2019-03" db="EMBL/GenBank/DDBJ databases">
        <title>Single cell metagenomics reveals metabolic interactions within the superorganism composed of flagellate Streblomastix strix and complex community of Bacteroidetes bacteria on its surface.</title>
        <authorList>
            <person name="Treitli S.C."/>
            <person name="Kolisko M."/>
            <person name="Husnik F."/>
            <person name="Keeling P."/>
            <person name="Hampl V."/>
        </authorList>
    </citation>
    <scope>NUCLEOTIDE SEQUENCE [LARGE SCALE GENOMIC DNA]</scope>
    <source>
        <strain evidence="1">ST1C</strain>
    </source>
</reference>
<sequence>YYQFKRCTEFESRQEQEAAMKLKQMLGGISGMEFKNFDPKSQVISPMERQILVSKVWWKYANNLWKVPFITPSAYGERFLIVRNAIESSGAV</sequence>
<evidence type="ECO:0000313" key="1">
    <source>
        <dbReference type="EMBL" id="KAA6363354.1"/>
    </source>
</evidence>
<dbReference type="EMBL" id="SNRW01023019">
    <property type="protein sequence ID" value="KAA6363354.1"/>
    <property type="molecule type" value="Genomic_DNA"/>
</dbReference>
<proteinExistence type="predicted"/>
<accession>A0A5J4TYN9</accession>
<gene>
    <name evidence="1" type="ORF">EZS28_041118</name>
</gene>